<evidence type="ECO:0000256" key="3">
    <source>
        <dbReference type="ARBA" id="ARBA00022448"/>
    </source>
</evidence>
<dbReference type="PROSITE" id="PS50983">
    <property type="entry name" value="FE_B12_PBP"/>
    <property type="match status" value="1"/>
</dbReference>
<dbReference type="AlphaFoldDB" id="A0A837G4R3"/>
<keyword evidence="3" id="KW-0813">Transport</keyword>
<dbReference type="PANTHER" id="PTHR30532">
    <property type="entry name" value="IRON III DICITRATE-BINDING PERIPLASMIC PROTEIN"/>
    <property type="match status" value="1"/>
</dbReference>
<dbReference type="GO" id="GO:1901678">
    <property type="term" value="P:iron coordination entity transport"/>
    <property type="evidence" value="ECO:0007669"/>
    <property type="project" value="UniProtKB-ARBA"/>
</dbReference>
<comment type="subcellular location">
    <subcellularLocation>
        <location evidence="1">Cell envelope</location>
    </subcellularLocation>
</comment>
<evidence type="ECO:0000256" key="2">
    <source>
        <dbReference type="ARBA" id="ARBA00008814"/>
    </source>
</evidence>
<dbReference type="Gene3D" id="3.40.50.1980">
    <property type="entry name" value="Nitrogenase molybdenum iron protein domain"/>
    <property type="match status" value="2"/>
</dbReference>
<evidence type="ECO:0000313" key="6">
    <source>
        <dbReference type="EMBL" id="KJY71385.1"/>
    </source>
</evidence>
<organism evidence="6">
    <name type="scientific">Vibrio coralliilyticus</name>
    <dbReference type="NCBI Taxonomy" id="190893"/>
    <lineage>
        <taxon>Bacteria</taxon>
        <taxon>Pseudomonadati</taxon>
        <taxon>Pseudomonadota</taxon>
        <taxon>Gammaproteobacteria</taxon>
        <taxon>Vibrionales</taxon>
        <taxon>Vibrionaceae</taxon>
        <taxon>Vibrio</taxon>
    </lineage>
</organism>
<dbReference type="CDD" id="cd01146">
    <property type="entry name" value="FhuD"/>
    <property type="match status" value="1"/>
</dbReference>
<dbReference type="SUPFAM" id="SSF53807">
    <property type="entry name" value="Helical backbone' metal receptor"/>
    <property type="match status" value="1"/>
</dbReference>
<keyword evidence="4" id="KW-0406">Ion transport</keyword>
<dbReference type="Pfam" id="PF01497">
    <property type="entry name" value="Peripla_BP_2"/>
    <property type="match status" value="1"/>
</dbReference>
<proteinExistence type="inferred from homology"/>
<keyword evidence="4" id="KW-0410">Iron transport</keyword>
<dbReference type="InterPro" id="IPR051313">
    <property type="entry name" value="Bact_iron-sidero_bind"/>
</dbReference>
<name>A0A837G4R3_9VIBR</name>
<protein>
    <submittedName>
        <fullName evidence="6">Peptide ABC transporter substrate-binding protein</fullName>
    </submittedName>
</protein>
<reference evidence="6" key="1">
    <citation type="journal article" date="2015" name="BMC Genomics">
        <title>Genome mining reveals unlocked bioactive potential of marine Gram-negative bacteria.</title>
        <authorList>
            <person name="Machado H."/>
            <person name="Sonnenschein E.C."/>
            <person name="Melchiorsen J."/>
            <person name="Gram L."/>
        </authorList>
    </citation>
    <scope>NUCLEOTIDE SEQUENCE</scope>
    <source>
        <strain evidence="6">S2052</strain>
    </source>
</reference>
<evidence type="ECO:0000256" key="4">
    <source>
        <dbReference type="ARBA" id="ARBA00022496"/>
    </source>
</evidence>
<dbReference type="RefSeq" id="WP_045986469.1">
    <property type="nucleotide sequence ID" value="NZ_CP063052.1"/>
</dbReference>
<dbReference type="PRINTS" id="PR01715">
    <property type="entry name" value="FERRIBNDNGPP"/>
</dbReference>
<evidence type="ECO:0000256" key="5">
    <source>
        <dbReference type="ARBA" id="ARBA00022729"/>
    </source>
</evidence>
<sequence>MKRIIILLTSFLAFAANAFEIKHELGVASFEQAPKKVVALDWALTETVLSLGVMPQGIADVAGYNTWVAQPELDKNVIDVGSRREPNLELIADLKPDVILISEHIAPAYKQLEQIAPVLVYTVYSDAKTPLASAESITRSLGKLFNKEQQAKTVIEQTTARLKANGDKIKAANADLKPLMFIRFINDKTLRIHSDGSLAQSTITKMGLKNDWRETTNMWGFTTAGTEKLAEHQKTNLMIFGPLKDKERKQLTQSPLWQAMEFTRTDSVYELPAIWTFGGLIAAQRFSGHITEQLTSDK</sequence>
<keyword evidence="5" id="KW-0732">Signal</keyword>
<dbReference type="PANTHER" id="PTHR30532:SF1">
    <property type="entry name" value="IRON(3+)-HYDROXAMATE-BINDING PROTEIN FHUD"/>
    <property type="match status" value="1"/>
</dbReference>
<dbReference type="InterPro" id="IPR002491">
    <property type="entry name" value="ABC_transptr_periplasmic_BD"/>
</dbReference>
<keyword evidence="4" id="KW-0408">Iron</keyword>
<evidence type="ECO:0000256" key="1">
    <source>
        <dbReference type="ARBA" id="ARBA00004196"/>
    </source>
</evidence>
<dbReference type="GO" id="GO:0030288">
    <property type="term" value="C:outer membrane-bounded periplasmic space"/>
    <property type="evidence" value="ECO:0007669"/>
    <property type="project" value="TreeGrafter"/>
</dbReference>
<gene>
    <name evidence="6" type="ORF">TW71_15340</name>
</gene>
<dbReference type="EMBL" id="JXXR01000016">
    <property type="protein sequence ID" value="KJY71385.1"/>
    <property type="molecule type" value="Genomic_DNA"/>
</dbReference>
<comment type="similarity">
    <text evidence="2">Belongs to the bacterial solute-binding protein 8 family.</text>
</comment>
<comment type="caution">
    <text evidence="6">The sequence shown here is derived from an EMBL/GenBank/DDBJ whole genome shotgun (WGS) entry which is preliminary data.</text>
</comment>
<accession>A0A837G4R3</accession>